<comment type="caution">
    <text evidence="2">The sequence shown here is derived from an EMBL/GenBank/DDBJ whole genome shotgun (WGS) entry which is preliminary data.</text>
</comment>
<dbReference type="Gene3D" id="3.40.525.10">
    <property type="entry name" value="CRAL-TRIO lipid binding domain"/>
    <property type="match status" value="1"/>
</dbReference>
<reference evidence="2" key="1">
    <citation type="submission" date="2020-08" db="EMBL/GenBank/DDBJ databases">
        <title>Multicomponent nature underlies the extraordinary mechanical properties of spider dragline silk.</title>
        <authorList>
            <person name="Kono N."/>
            <person name="Nakamura H."/>
            <person name="Mori M."/>
            <person name="Yoshida Y."/>
            <person name="Ohtoshi R."/>
            <person name="Malay A.D."/>
            <person name="Moran D.A.P."/>
            <person name="Tomita M."/>
            <person name="Numata K."/>
            <person name="Arakawa K."/>
        </authorList>
    </citation>
    <scope>NUCLEOTIDE SEQUENCE</scope>
</reference>
<feature type="non-terminal residue" evidence="2">
    <location>
        <position position="61"/>
    </location>
</feature>
<dbReference type="SUPFAM" id="SSF46938">
    <property type="entry name" value="CRAL/TRIO N-terminal domain"/>
    <property type="match status" value="1"/>
</dbReference>
<dbReference type="PANTHER" id="PTHR23324">
    <property type="entry name" value="SEC14 RELATED PROTEIN"/>
    <property type="match status" value="1"/>
</dbReference>
<dbReference type="PANTHER" id="PTHR23324:SF83">
    <property type="entry name" value="SEC14-LIKE PROTEIN 2"/>
    <property type="match status" value="1"/>
</dbReference>
<keyword evidence="3" id="KW-1185">Reference proteome</keyword>
<dbReference type="InterPro" id="IPR036865">
    <property type="entry name" value="CRAL-TRIO_dom_sf"/>
</dbReference>
<dbReference type="GO" id="GO:0005737">
    <property type="term" value="C:cytoplasm"/>
    <property type="evidence" value="ECO:0007669"/>
    <property type="project" value="TreeGrafter"/>
</dbReference>
<dbReference type="SMART" id="SM01100">
    <property type="entry name" value="CRAL_TRIO_N"/>
    <property type="match status" value="1"/>
</dbReference>
<dbReference type="OrthoDB" id="6423696at2759"/>
<dbReference type="InterPro" id="IPR051064">
    <property type="entry name" value="SEC14/CRAL-TRIO_domain"/>
</dbReference>
<proteinExistence type="predicted"/>
<accession>A0A8X6MPJ5</accession>
<dbReference type="Proteomes" id="UP000887013">
    <property type="component" value="Unassembled WGS sequence"/>
</dbReference>
<dbReference type="EMBL" id="BMAW01049550">
    <property type="protein sequence ID" value="GFS71099.1"/>
    <property type="molecule type" value="Genomic_DNA"/>
</dbReference>
<sequence length="61" mass="7489">LRQRLKNDLPKDMYEDTIMFYKFLKARNFNLNQAESMLRKHLVFRKIVQIDTILTDYKPPE</sequence>
<evidence type="ECO:0000313" key="3">
    <source>
        <dbReference type="Proteomes" id="UP000887013"/>
    </source>
</evidence>
<dbReference type="InterPro" id="IPR036273">
    <property type="entry name" value="CRAL/TRIO_N_dom_sf"/>
</dbReference>
<feature type="non-terminal residue" evidence="2">
    <location>
        <position position="1"/>
    </location>
</feature>
<name>A0A8X6MPJ5_NEPPI</name>
<feature type="domain" description="CRAL/TRIO N-terminal" evidence="1">
    <location>
        <begin position="16"/>
        <end position="41"/>
    </location>
</feature>
<dbReference type="Pfam" id="PF03765">
    <property type="entry name" value="CRAL_TRIO_N"/>
    <property type="match status" value="1"/>
</dbReference>
<dbReference type="AlphaFoldDB" id="A0A8X6MPJ5"/>
<organism evidence="2 3">
    <name type="scientific">Nephila pilipes</name>
    <name type="common">Giant wood spider</name>
    <name type="synonym">Nephila maculata</name>
    <dbReference type="NCBI Taxonomy" id="299642"/>
    <lineage>
        <taxon>Eukaryota</taxon>
        <taxon>Metazoa</taxon>
        <taxon>Ecdysozoa</taxon>
        <taxon>Arthropoda</taxon>
        <taxon>Chelicerata</taxon>
        <taxon>Arachnida</taxon>
        <taxon>Araneae</taxon>
        <taxon>Araneomorphae</taxon>
        <taxon>Entelegynae</taxon>
        <taxon>Araneoidea</taxon>
        <taxon>Nephilidae</taxon>
        <taxon>Nephila</taxon>
    </lineage>
</organism>
<dbReference type="InterPro" id="IPR011074">
    <property type="entry name" value="CRAL/TRIO_N_dom"/>
</dbReference>
<protein>
    <submittedName>
        <fullName evidence="2">SEC14-like protein 2</fullName>
    </submittedName>
</protein>
<gene>
    <name evidence="2" type="primary">SEC14L2_7</name>
    <name evidence="2" type="ORF">NPIL_66761</name>
</gene>
<evidence type="ECO:0000259" key="1">
    <source>
        <dbReference type="SMART" id="SM01100"/>
    </source>
</evidence>
<evidence type="ECO:0000313" key="2">
    <source>
        <dbReference type="EMBL" id="GFS71099.1"/>
    </source>
</evidence>